<gene>
    <name evidence="2" type="ORF">MNBD_GAMMA10-896</name>
</gene>
<dbReference type="EMBL" id="UOFJ01000291">
    <property type="protein sequence ID" value="VAW67756.1"/>
    <property type="molecule type" value="Genomic_DNA"/>
</dbReference>
<dbReference type="InterPro" id="IPR036513">
    <property type="entry name" value="STAS_dom_sf"/>
</dbReference>
<dbReference type="CDD" id="cd07043">
    <property type="entry name" value="STAS_anti-anti-sigma_factors"/>
    <property type="match status" value="1"/>
</dbReference>
<feature type="domain" description="STAS" evidence="1">
    <location>
        <begin position="5"/>
        <end position="106"/>
    </location>
</feature>
<dbReference type="PROSITE" id="PS50801">
    <property type="entry name" value="STAS"/>
    <property type="match status" value="1"/>
</dbReference>
<protein>
    <recommendedName>
        <fullName evidence="1">STAS domain-containing protein</fullName>
    </recommendedName>
</protein>
<organism evidence="2">
    <name type="scientific">hydrothermal vent metagenome</name>
    <dbReference type="NCBI Taxonomy" id="652676"/>
    <lineage>
        <taxon>unclassified sequences</taxon>
        <taxon>metagenomes</taxon>
        <taxon>ecological metagenomes</taxon>
    </lineage>
</organism>
<accession>A0A3B0YHD7</accession>
<dbReference type="PANTHER" id="PTHR35849:SF2">
    <property type="entry name" value="BLR2341 PROTEIN"/>
    <property type="match status" value="1"/>
</dbReference>
<dbReference type="AlphaFoldDB" id="A0A3B0YHD7"/>
<evidence type="ECO:0000313" key="2">
    <source>
        <dbReference type="EMBL" id="VAW67756.1"/>
    </source>
</evidence>
<dbReference type="InterPro" id="IPR002645">
    <property type="entry name" value="STAS_dom"/>
</dbReference>
<evidence type="ECO:0000259" key="1">
    <source>
        <dbReference type="PROSITE" id="PS50801"/>
    </source>
</evidence>
<proteinExistence type="predicted"/>
<dbReference type="Gene3D" id="3.30.750.24">
    <property type="entry name" value="STAS domain"/>
    <property type="match status" value="1"/>
</dbReference>
<dbReference type="InterPro" id="IPR052746">
    <property type="entry name" value="MlaB_ABC_Transporter"/>
</dbReference>
<dbReference type="Pfam" id="PF01740">
    <property type="entry name" value="STAS"/>
    <property type="match status" value="1"/>
</dbReference>
<sequence length="106" mass="12046">MVLKRDKGSNKSKGLCKLSINEELTIFVIDELKQRLSEKIDEYDRFELNLSDVEEIDSAGIQLLLAFKNELNHQKKQLNVVSTSAAVKQLIESYSIENRFNSGDVA</sequence>
<name>A0A3B0YHD7_9ZZZZ</name>
<reference evidence="2" key="1">
    <citation type="submission" date="2018-06" db="EMBL/GenBank/DDBJ databases">
        <authorList>
            <person name="Zhirakovskaya E."/>
        </authorList>
    </citation>
    <scope>NUCLEOTIDE SEQUENCE</scope>
</reference>
<dbReference type="PANTHER" id="PTHR35849">
    <property type="entry name" value="BLR2341 PROTEIN"/>
    <property type="match status" value="1"/>
</dbReference>
<dbReference type="SUPFAM" id="SSF52091">
    <property type="entry name" value="SpoIIaa-like"/>
    <property type="match status" value="1"/>
</dbReference>